<comment type="caution">
    <text evidence="1">The sequence shown here is derived from an EMBL/GenBank/DDBJ whole genome shotgun (WGS) entry which is preliminary data.</text>
</comment>
<reference evidence="2" key="1">
    <citation type="journal article" date="2019" name="Int. J. Syst. Evol. Microbiol.">
        <title>Halobacteriovorax valvorus sp. nov., a novel prokaryotic predator isolated from coastal seawater of China.</title>
        <authorList>
            <person name="Chen M.-X."/>
        </authorList>
    </citation>
    <scope>NUCLEOTIDE SEQUENCE [LARGE SCALE GENOMIC DNA]</scope>
    <source>
        <strain evidence="2">BL9</strain>
    </source>
</reference>
<gene>
    <name evidence="1" type="ORF">DAY19_02670</name>
</gene>
<sequence length="99" mass="11585">MGSFNYSHSYIQKVFTALEYCTNNRSRVNDIFYFSSLRHVDAPLIEAKVIPVEVVEKIIETWINCYRELLEDKHLLNESGLKHLAHWQELLMLPPAGLH</sequence>
<accession>A0ABY0IIA9</accession>
<name>A0ABY0IIA9_9BACT</name>
<evidence type="ECO:0000313" key="2">
    <source>
        <dbReference type="Proteomes" id="UP000443582"/>
    </source>
</evidence>
<keyword evidence="2" id="KW-1185">Reference proteome</keyword>
<evidence type="ECO:0000313" key="1">
    <source>
        <dbReference type="EMBL" id="RZF22693.1"/>
    </source>
</evidence>
<dbReference type="EMBL" id="QDKL01000001">
    <property type="protein sequence ID" value="RZF22693.1"/>
    <property type="molecule type" value="Genomic_DNA"/>
</dbReference>
<dbReference type="Proteomes" id="UP000443582">
    <property type="component" value="Unassembled WGS sequence"/>
</dbReference>
<organism evidence="1 2">
    <name type="scientific">Halobacteriovorax vibrionivorans</name>
    <dbReference type="NCBI Taxonomy" id="2152716"/>
    <lineage>
        <taxon>Bacteria</taxon>
        <taxon>Pseudomonadati</taxon>
        <taxon>Bdellovibrionota</taxon>
        <taxon>Bacteriovoracia</taxon>
        <taxon>Bacteriovoracales</taxon>
        <taxon>Halobacteriovoraceae</taxon>
        <taxon>Halobacteriovorax</taxon>
    </lineage>
</organism>
<proteinExistence type="predicted"/>
<dbReference type="RefSeq" id="WP_114705637.1">
    <property type="nucleotide sequence ID" value="NZ_QDKL01000001.1"/>
</dbReference>
<protein>
    <submittedName>
        <fullName evidence="1">Uncharacterized protein</fullName>
    </submittedName>
</protein>